<dbReference type="EC" id="6.1.1.5" evidence="2"/>
<organism evidence="13">
    <name type="scientific">Leptocylindrus danicus</name>
    <dbReference type="NCBI Taxonomy" id="163516"/>
    <lineage>
        <taxon>Eukaryota</taxon>
        <taxon>Sar</taxon>
        <taxon>Stramenopiles</taxon>
        <taxon>Ochrophyta</taxon>
        <taxon>Bacillariophyta</taxon>
        <taxon>Coscinodiscophyceae</taxon>
        <taxon>Chaetocerotophycidae</taxon>
        <taxon>Leptocylindrales</taxon>
        <taxon>Leptocylindraceae</taxon>
        <taxon>Leptocylindrus</taxon>
    </lineage>
</organism>
<dbReference type="InterPro" id="IPR009008">
    <property type="entry name" value="Val/Leu/Ile-tRNA-synth_edit"/>
</dbReference>
<dbReference type="InterPro" id="IPR014729">
    <property type="entry name" value="Rossmann-like_a/b/a_fold"/>
</dbReference>
<protein>
    <recommendedName>
        <fullName evidence="2">isoleucine--tRNA ligase</fullName>
        <ecNumber evidence="2">6.1.1.5</ecNumber>
    </recommendedName>
    <alternativeName>
        <fullName evidence="8">Isoleucyl-tRNA synthetase</fullName>
    </alternativeName>
</protein>
<evidence type="ECO:0000259" key="12">
    <source>
        <dbReference type="Pfam" id="PF08264"/>
    </source>
</evidence>
<dbReference type="CDD" id="cd07961">
    <property type="entry name" value="Anticodon_Ia_Ile_ABEc"/>
    <property type="match status" value="1"/>
</dbReference>
<keyword evidence="5 10" id="KW-0067">ATP-binding</keyword>
<evidence type="ECO:0000259" key="11">
    <source>
        <dbReference type="Pfam" id="PF00133"/>
    </source>
</evidence>
<dbReference type="GO" id="GO:0002161">
    <property type="term" value="F:aminoacyl-tRNA deacylase activity"/>
    <property type="evidence" value="ECO:0007669"/>
    <property type="project" value="InterPro"/>
</dbReference>
<dbReference type="InterPro" id="IPR033709">
    <property type="entry name" value="Anticodon_Ile_ABEc"/>
</dbReference>
<dbReference type="FunFam" id="1.10.730.10:FF:000004">
    <property type="entry name" value="Isoleucyl-tRNA synthetase, cytoplasmic"/>
    <property type="match status" value="1"/>
</dbReference>
<dbReference type="NCBIfam" id="TIGR00392">
    <property type="entry name" value="ileS"/>
    <property type="match status" value="1"/>
</dbReference>
<evidence type="ECO:0000256" key="5">
    <source>
        <dbReference type="ARBA" id="ARBA00022840"/>
    </source>
</evidence>
<evidence type="ECO:0000256" key="4">
    <source>
        <dbReference type="ARBA" id="ARBA00022741"/>
    </source>
</evidence>
<evidence type="ECO:0000256" key="7">
    <source>
        <dbReference type="ARBA" id="ARBA00023146"/>
    </source>
</evidence>
<dbReference type="GO" id="GO:0005524">
    <property type="term" value="F:ATP binding"/>
    <property type="evidence" value="ECO:0007669"/>
    <property type="project" value="UniProtKB-KW"/>
</dbReference>
<evidence type="ECO:0000256" key="6">
    <source>
        <dbReference type="ARBA" id="ARBA00022917"/>
    </source>
</evidence>
<dbReference type="SUPFAM" id="SSF52374">
    <property type="entry name" value="Nucleotidylyl transferase"/>
    <property type="match status" value="1"/>
</dbReference>
<dbReference type="FunFam" id="3.40.50.620:FF:000133">
    <property type="entry name" value="Isoleucyl-tRNA synthetase, cytoplasmic"/>
    <property type="match status" value="1"/>
</dbReference>
<evidence type="ECO:0000256" key="9">
    <source>
        <dbReference type="ARBA" id="ARBA00048359"/>
    </source>
</evidence>
<evidence type="ECO:0000256" key="10">
    <source>
        <dbReference type="RuleBase" id="RU363035"/>
    </source>
</evidence>
<comment type="catalytic activity">
    <reaction evidence="9">
        <text>tRNA(Ile) + L-isoleucine + ATP = L-isoleucyl-tRNA(Ile) + AMP + diphosphate</text>
        <dbReference type="Rhea" id="RHEA:11060"/>
        <dbReference type="Rhea" id="RHEA-COMP:9666"/>
        <dbReference type="Rhea" id="RHEA-COMP:9695"/>
        <dbReference type="ChEBI" id="CHEBI:30616"/>
        <dbReference type="ChEBI" id="CHEBI:33019"/>
        <dbReference type="ChEBI" id="CHEBI:58045"/>
        <dbReference type="ChEBI" id="CHEBI:78442"/>
        <dbReference type="ChEBI" id="CHEBI:78528"/>
        <dbReference type="ChEBI" id="CHEBI:456215"/>
        <dbReference type="EC" id="6.1.1.5"/>
    </reaction>
</comment>
<evidence type="ECO:0000256" key="3">
    <source>
        <dbReference type="ARBA" id="ARBA00022598"/>
    </source>
</evidence>
<keyword evidence="3 10" id="KW-0436">Ligase</keyword>
<proteinExistence type="inferred from homology"/>
<name>A0A7S2JVA3_9STRA</name>
<keyword evidence="4 10" id="KW-0547">Nucleotide-binding</keyword>
<dbReference type="EMBL" id="HBGY01002286">
    <property type="protein sequence ID" value="CAD9558315.1"/>
    <property type="molecule type" value="Transcribed_RNA"/>
</dbReference>
<dbReference type="GO" id="GO:0004822">
    <property type="term" value="F:isoleucine-tRNA ligase activity"/>
    <property type="evidence" value="ECO:0007669"/>
    <property type="project" value="UniProtKB-EC"/>
</dbReference>
<dbReference type="Pfam" id="PF00133">
    <property type="entry name" value="tRNA-synt_1"/>
    <property type="match status" value="1"/>
</dbReference>
<keyword evidence="6 10" id="KW-0648">Protein biosynthesis</keyword>
<evidence type="ECO:0000256" key="1">
    <source>
        <dbReference type="ARBA" id="ARBA00005594"/>
    </source>
</evidence>
<dbReference type="Gene3D" id="3.40.50.620">
    <property type="entry name" value="HUPs"/>
    <property type="match status" value="2"/>
</dbReference>
<dbReference type="InterPro" id="IPR002301">
    <property type="entry name" value="Ile-tRNA-ligase"/>
</dbReference>
<gene>
    <name evidence="13" type="ORF">LDAN0321_LOCUS1540</name>
</gene>
<dbReference type="GO" id="GO:0006428">
    <property type="term" value="P:isoleucyl-tRNA aminoacylation"/>
    <property type="evidence" value="ECO:0007669"/>
    <property type="project" value="InterPro"/>
</dbReference>
<dbReference type="Gene3D" id="3.90.740.10">
    <property type="entry name" value="Valyl/Leucyl/Isoleucyl-tRNA synthetase, editing domain"/>
    <property type="match status" value="1"/>
</dbReference>
<evidence type="ECO:0000256" key="8">
    <source>
        <dbReference type="ARBA" id="ARBA00032665"/>
    </source>
</evidence>
<dbReference type="SUPFAM" id="SSF50677">
    <property type="entry name" value="ValRS/IleRS/LeuRS editing domain"/>
    <property type="match status" value="1"/>
</dbReference>
<dbReference type="SUPFAM" id="SSF47323">
    <property type="entry name" value="Anticodon-binding domain of a subclass of class I aminoacyl-tRNA synthetases"/>
    <property type="match status" value="1"/>
</dbReference>
<dbReference type="Gene3D" id="1.10.730.10">
    <property type="entry name" value="Isoleucyl-tRNA Synthetase, Domain 1"/>
    <property type="match status" value="1"/>
</dbReference>
<dbReference type="InterPro" id="IPR013155">
    <property type="entry name" value="M/V/L/I-tRNA-synth_anticd-bd"/>
</dbReference>
<dbReference type="Pfam" id="PF19302">
    <property type="entry name" value="DUF5915"/>
    <property type="match status" value="1"/>
</dbReference>
<comment type="similarity">
    <text evidence="1 10">Belongs to the class-I aminoacyl-tRNA synthetase family.</text>
</comment>
<accession>A0A7S2JVA3</accession>
<feature type="domain" description="Aminoacyl-tRNA synthetase class Ia" evidence="11">
    <location>
        <begin position="17"/>
        <end position="662"/>
    </location>
</feature>
<dbReference type="CDD" id="cd00818">
    <property type="entry name" value="IleRS_core"/>
    <property type="match status" value="1"/>
</dbReference>
<dbReference type="PANTHER" id="PTHR42780">
    <property type="entry name" value="SOLEUCYL-TRNA SYNTHETASE"/>
    <property type="match status" value="1"/>
</dbReference>
<dbReference type="PRINTS" id="PR00984">
    <property type="entry name" value="TRNASYNTHILE"/>
</dbReference>
<dbReference type="PANTHER" id="PTHR42780:SF1">
    <property type="entry name" value="ISOLEUCINE--TRNA LIGASE, CYTOPLASMIC"/>
    <property type="match status" value="1"/>
</dbReference>
<sequence length="1177" mass="132451">MATLPPNLNFAEAEEEICKNWKENNTFHTQSRLAEERGDKEYTFYDGPPFATGLPHYGHILAGTIKDTVTRYACLTGHRVSRRAGWDCHGLPVEYEIDQMLGIKHRDDVLAMGIDKYNDECRKIVTRYTKEWESTVTRLGRWIDFENDYKTMDVTFMESVWWVFGQLWEKNLVYLGCKVMPYSTKCATPLSNFEAGLNYKDVTDPAVVVSFPVTTAGQFEGTSLLAWTTTPWTLPSNLALCVNEGMEYVLIEDLTSDKEEKPKYIILKARMVQLFPQMASKKFKGPAEGKLYKTISTMNGKDLVGLSYTPIFDFFKEHAGAANFWTVVADNYVSSEGGTGIVHQAPAFGEDDYRVCMSNGIIDKDMDIPCPVDPSGLFTKEVPICEGVHVKEADPQLIAALKSSGRMVQKSSIVHSYPYCWRSDTPLIYRTIPSWFINVESIRDRILENNETTRWVPDAVKTGRMRGWLQDARDWAVSRNRFWGTPIPIWHNEETKEFICISSREQLAELAGVSVDSISDLHREFMDKITIPSQKHPGTVLTRVDEVFDCWFESGSMPYAQRHYPFEGKEDFDDQFPADFIAEGLDQTRGWFYTLQVLATALFDKPAFKNLIVNGLVLAADGKKMSKRLKNYPDPKLVIGKYGADALRMYLINSPVVRAESLKFQESGVLGVVKEVFLPWYNAFRFFLQNVNRNDDNSFVPDLKKVTASTNPTDIWIQALTQDLIKYVHEEMEAYRLYTVMPALVSYINQLTNWYVRLNRDRLKGTDSDATPEDTDLALQVLYNVLLDVTLMMAPFTPFLTDFFYQHLRKLQPSYADRGDGGGTSNPVMPGKSDSVHFLRLPVYDPSRLNDAAVQGMSALQSIVELARVCREKRNISLRTPIKSLTVILRNPSPELLEQLNGPLRGYILSEMNAWDLKIVSKEEEKDWVKLSLLPNLKVLGKKLGKKMGSVKKHIVSMTHEDAVKAMEAGEIVIGDVTLECKTDILSKLSFCREGDMWESGQSDAGDTVVAIDCTQDKAILDAGKAREFISYVQQLRKGAGLIITDAIEVFYHEEDGVNSTESAIAGNVDLILGKLKVTPLPKRFMAPWSVVFDKGEFEVGGSKVEIIISRPAVVVKDGLSDQLANLLSTLDISAVGVNETVNAVIDGEKISVTEGVDFWTSAAGMVKTTGALEWIS</sequence>
<feature type="domain" description="Methionyl/Valyl/Leucyl/Isoleucyl-tRNA synthetase anticodon-binding" evidence="12">
    <location>
        <begin position="714"/>
        <end position="883"/>
    </location>
</feature>
<evidence type="ECO:0000256" key="2">
    <source>
        <dbReference type="ARBA" id="ARBA00013165"/>
    </source>
</evidence>
<dbReference type="InterPro" id="IPR009080">
    <property type="entry name" value="tRNAsynth_Ia_anticodon-bd"/>
</dbReference>
<reference evidence="13" key="1">
    <citation type="submission" date="2021-01" db="EMBL/GenBank/DDBJ databases">
        <authorList>
            <person name="Corre E."/>
            <person name="Pelletier E."/>
            <person name="Niang G."/>
            <person name="Scheremetjew M."/>
            <person name="Finn R."/>
            <person name="Kale V."/>
            <person name="Holt S."/>
            <person name="Cochrane G."/>
            <person name="Meng A."/>
            <person name="Brown T."/>
            <person name="Cohen L."/>
        </authorList>
    </citation>
    <scope>NUCLEOTIDE SEQUENCE</scope>
    <source>
        <strain evidence="13">B650</strain>
    </source>
</reference>
<dbReference type="InterPro" id="IPR023586">
    <property type="entry name" value="Ile-tRNA-ligase_type2"/>
</dbReference>
<dbReference type="InterPro" id="IPR001412">
    <property type="entry name" value="aa-tRNA-synth_I_CS"/>
</dbReference>
<dbReference type="InterPro" id="IPR002300">
    <property type="entry name" value="aa-tRNA-synth_Ia"/>
</dbReference>
<dbReference type="AlphaFoldDB" id="A0A7S2JVA3"/>
<evidence type="ECO:0000313" key="13">
    <source>
        <dbReference type="EMBL" id="CAD9558315.1"/>
    </source>
</evidence>
<dbReference type="PROSITE" id="PS00178">
    <property type="entry name" value="AA_TRNA_LIGASE_I"/>
    <property type="match status" value="1"/>
</dbReference>
<dbReference type="GO" id="GO:0000049">
    <property type="term" value="F:tRNA binding"/>
    <property type="evidence" value="ECO:0007669"/>
    <property type="project" value="InterPro"/>
</dbReference>
<dbReference type="FunFam" id="3.40.50.620:FF:000023">
    <property type="entry name" value="Isoleucyl-tRNA synthetase,cytoplasmic"/>
    <property type="match status" value="1"/>
</dbReference>
<dbReference type="Pfam" id="PF08264">
    <property type="entry name" value="Anticodon_1"/>
    <property type="match status" value="1"/>
</dbReference>
<keyword evidence="7 10" id="KW-0030">Aminoacyl-tRNA synthetase</keyword>